<reference evidence="2 3" key="1">
    <citation type="submission" date="2016-05" db="EMBL/GenBank/DDBJ databases">
        <title>Comparative analysis of secretome profiles of manganese(II)-oxidizing ascomycete fungi.</title>
        <authorList>
            <consortium name="DOE Joint Genome Institute"/>
            <person name="Zeiner C.A."/>
            <person name="Purvine S.O."/>
            <person name="Zink E.M."/>
            <person name="Wu S."/>
            <person name="Pasa-Tolic L."/>
            <person name="Chaput D.L."/>
            <person name="Haridas S."/>
            <person name="Grigoriev I.V."/>
            <person name="Santelli C.M."/>
            <person name="Hansel C.M."/>
        </authorList>
    </citation>
    <scope>NUCLEOTIDE SEQUENCE [LARGE SCALE GENOMIC DNA]</scope>
    <source>
        <strain evidence="2 3">SRC1lrK2f</strain>
    </source>
</reference>
<dbReference type="PANTHER" id="PTHR34309">
    <property type="entry name" value="SLR1406 PROTEIN"/>
    <property type="match status" value="1"/>
</dbReference>
<dbReference type="Gene3D" id="3.30.450.150">
    <property type="entry name" value="Haem-degrading domain"/>
    <property type="match status" value="1"/>
</dbReference>
<evidence type="ECO:0000313" key="2">
    <source>
        <dbReference type="EMBL" id="OAG24942.1"/>
    </source>
</evidence>
<gene>
    <name evidence="2" type="ORF">CC77DRAFT_291155</name>
</gene>
<name>A0A177E164_ALTAL</name>
<keyword evidence="3" id="KW-1185">Reference proteome</keyword>
<accession>A0A177E164</accession>
<keyword evidence="1" id="KW-0732">Signal</keyword>
<dbReference type="InterPro" id="IPR052517">
    <property type="entry name" value="GlcG_carb_metab_protein"/>
</dbReference>
<dbReference type="Proteomes" id="UP000077248">
    <property type="component" value="Unassembled WGS sequence"/>
</dbReference>
<dbReference type="OMA" id="QDEHCAQ"/>
<dbReference type="Pfam" id="PF03928">
    <property type="entry name" value="HbpS-like"/>
    <property type="match status" value="1"/>
</dbReference>
<dbReference type="PANTHER" id="PTHR34309:SF1">
    <property type="entry name" value="PROTEIN GLCG"/>
    <property type="match status" value="1"/>
</dbReference>
<organism evidence="2 3">
    <name type="scientific">Alternaria alternata</name>
    <name type="common">Alternaria rot fungus</name>
    <name type="synonym">Torula alternata</name>
    <dbReference type="NCBI Taxonomy" id="5599"/>
    <lineage>
        <taxon>Eukaryota</taxon>
        <taxon>Fungi</taxon>
        <taxon>Dikarya</taxon>
        <taxon>Ascomycota</taxon>
        <taxon>Pezizomycotina</taxon>
        <taxon>Dothideomycetes</taxon>
        <taxon>Pleosporomycetidae</taxon>
        <taxon>Pleosporales</taxon>
        <taxon>Pleosporineae</taxon>
        <taxon>Pleosporaceae</taxon>
        <taxon>Alternaria</taxon>
        <taxon>Alternaria sect. Alternaria</taxon>
        <taxon>Alternaria alternata complex</taxon>
    </lineage>
</organism>
<feature type="chain" id="PRO_5008060013" evidence="1">
    <location>
        <begin position="21"/>
        <end position="176"/>
    </location>
</feature>
<dbReference type="AlphaFoldDB" id="A0A177E164"/>
<dbReference type="InterPro" id="IPR005624">
    <property type="entry name" value="PduO/GlcC-like"/>
</dbReference>
<evidence type="ECO:0000313" key="3">
    <source>
        <dbReference type="Proteomes" id="UP000077248"/>
    </source>
</evidence>
<dbReference type="VEuPathDB" id="FungiDB:CC77DRAFT_291155"/>
<dbReference type="GeneID" id="29116683"/>
<sequence length="176" mass="17760">MRFLTTILSTTLSLLTLSSAAATMNTTNGLGTTPAQRHIISAAQAQTIITGATANATALQIPENIAIVDPSGLLVAFHRMDNAFLGSIDISQKKARTAVLFNGVYASADLYAAVQPGAPLYDVQNTNGGLIAFGGGVPIYIDGILIGGVGVSGGSVEQDLSVANAGVEALGATTKA</sequence>
<evidence type="ECO:0000256" key="1">
    <source>
        <dbReference type="SAM" id="SignalP"/>
    </source>
</evidence>
<proteinExistence type="predicted"/>
<feature type="signal peptide" evidence="1">
    <location>
        <begin position="1"/>
        <end position="20"/>
    </location>
</feature>
<protein>
    <submittedName>
        <fullName evidence="2">DUF336-domain-containing protein</fullName>
    </submittedName>
</protein>
<dbReference type="EMBL" id="KV441470">
    <property type="protein sequence ID" value="OAG24942.1"/>
    <property type="molecule type" value="Genomic_DNA"/>
</dbReference>
<dbReference type="SUPFAM" id="SSF143744">
    <property type="entry name" value="GlcG-like"/>
    <property type="match status" value="1"/>
</dbReference>
<dbReference type="InterPro" id="IPR038084">
    <property type="entry name" value="PduO/GlcC-like_sf"/>
</dbReference>
<dbReference type="RefSeq" id="XP_018390363.1">
    <property type="nucleotide sequence ID" value="XM_018531089.1"/>
</dbReference>
<dbReference type="KEGG" id="aalt:CC77DRAFT_291155"/>